<feature type="domain" description="Glycoside hydrolase family 42 N-terminal" evidence="9">
    <location>
        <begin position="14"/>
        <end position="405"/>
    </location>
</feature>
<dbReference type="InterPro" id="IPR013780">
    <property type="entry name" value="Glyco_hydro_b"/>
</dbReference>
<dbReference type="SUPFAM" id="SSF51445">
    <property type="entry name" value="(Trans)glycosidases"/>
    <property type="match status" value="1"/>
</dbReference>
<feature type="domain" description="Beta-galactosidase trimerisation" evidence="10">
    <location>
        <begin position="417"/>
        <end position="607"/>
    </location>
</feature>
<evidence type="ECO:0000259" key="10">
    <source>
        <dbReference type="Pfam" id="PF08532"/>
    </source>
</evidence>
<dbReference type="InterPro" id="IPR017853">
    <property type="entry name" value="GH"/>
</dbReference>
<evidence type="ECO:0000256" key="7">
    <source>
        <dbReference type="ARBA" id="ARBA00023295"/>
    </source>
</evidence>
<keyword evidence="5 8" id="KW-0378">Hydrolase</keyword>
<keyword evidence="6" id="KW-0862">Zinc</keyword>
<evidence type="ECO:0000313" key="11">
    <source>
        <dbReference type="EMBL" id="WDR06146.1"/>
    </source>
</evidence>
<dbReference type="EC" id="3.2.1.23" evidence="3 8"/>
<comment type="catalytic activity">
    <reaction evidence="1 8">
        <text>Hydrolysis of terminal non-reducing beta-D-galactose residues in beta-D-galactosides.</text>
        <dbReference type="EC" id="3.2.1.23"/>
    </reaction>
</comment>
<protein>
    <recommendedName>
        <fullName evidence="3 8">Beta-galactosidase</fullName>
        <shortName evidence="8">Beta-gal</shortName>
        <ecNumber evidence="3 8">3.2.1.23</ecNumber>
    </recommendedName>
</protein>
<dbReference type="PIRSF" id="PIRSF001084">
    <property type="entry name" value="B-galactosidase"/>
    <property type="match status" value="1"/>
</dbReference>
<dbReference type="CDD" id="cd03143">
    <property type="entry name" value="A4_beta-galactosidase_middle_domain"/>
    <property type="match status" value="1"/>
</dbReference>
<name>A0ABY7YXU8_9HYPH</name>
<dbReference type="InterPro" id="IPR003476">
    <property type="entry name" value="Glyco_hydro_42"/>
</dbReference>
<evidence type="ECO:0000256" key="5">
    <source>
        <dbReference type="ARBA" id="ARBA00022801"/>
    </source>
</evidence>
<evidence type="ECO:0000259" key="9">
    <source>
        <dbReference type="Pfam" id="PF02449"/>
    </source>
</evidence>
<evidence type="ECO:0000256" key="4">
    <source>
        <dbReference type="ARBA" id="ARBA00022723"/>
    </source>
</evidence>
<dbReference type="InterPro" id="IPR013738">
    <property type="entry name" value="Beta_galactosidase_Trimer"/>
</dbReference>
<gene>
    <name evidence="11" type="ORF">PSQ90_01420</name>
</gene>
<dbReference type="SUPFAM" id="SSF52317">
    <property type="entry name" value="Class I glutamine amidotransferase-like"/>
    <property type="match status" value="1"/>
</dbReference>
<sequence>MSFGKLSRQTMGVCYYPEHWPEDRWPIDAKMMRDAGITHVRIGEFAWSLMEPNPGQYDWGWLDRAFQALALQGLKIVLGTPTATPPKWLVDEMPDLLPIGRDGRVRGFGSRRHYCFSHHGYRTECARITEALAKRYGNHEALVAWQTDNEYGCHDTTYSYSPAALAGFRAWLVERYGDIAALNAAWGTVFWSMVYRSFDEIELPSGTVTTPAPAHSLDFRRYSSDQVVAFNQIQTEIIRRNSPGRAIAHNFMGKYTDFDHYAVSKDLDIASWDAYPLGFLEREIGDDALAERYTGVGDPDFDAFHHDLYRSCGQLRNGKDQGRWWIMEQQPPGPLNWGKYNPAPKPGAGRLWVWEAFAAGAEVVCYFRWRQPSFAQEQMHEGLLLPDGRTNYGYELCKQISSELDALQCAPASDRSSVALVFDYESIWSLDVLKPSQDMNHFDAVMRTYRALRRAGVNVDIIPPEPEAVAGRKLVLLPTLVNISAELVTALQQSHAVVLAGPLTGSKGKSLNIADSLPPGHLRSMIDIAVRRVESRRPSLPYVLRNGGNFVGWLEEVIVEPDVEIIEKLDDGRPAVLKQGQTIYVAGMGDDVAMDRIVRATLDLAGVEWFDLPTDIRLRDNGPMRFIFNYGSATLDLKSLFNGHDVASGSLEMRSCDVTILRTNKATQHL</sequence>
<keyword evidence="7 8" id="KW-0326">Glycosidase</keyword>
<evidence type="ECO:0000256" key="2">
    <source>
        <dbReference type="ARBA" id="ARBA00005940"/>
    </source>
</evidence>
<reference evidence="11 12" key="1">
    <citation type="submission" date="2023-02" db="EMBL/GenBank/DDBJ databases">
        <title>Devosia chondri sp. nov., isolated from the phycosphere of marine algae.</title>
        <authorList>
            <person name="Kim J.M."/>
            <person name="Lee J.K."/>
            <person name="Choi B.J."/>
            <person name="Bayburt H."/>
            <person name="Jeon C.O."/>
        </authorList>
    </citation>
    <scope>NUCLEOTIDE SEQUENCE [LARGE SCALE GENOMIC DNA]</scope>
    <source>
        <strain evidence="11 12">G2-5</strain>
    </source>
</reference>
<dbReference type="PANTHER" id="PTHR36447:SF2">
    <property type="entry name" value="BETA-GALACTOSIDASE YESZ"/>
    <property type="match status" value="1"/>
</dbReference>
<evidence type="ECO:0000256" key="8">
    <source>
        <dbReference type="PIRNR" id="PIRNR001084"/>
    </source>
</evidence>
<dbReference type="PANTHER" id="PTHR36447">
    <property type="entry name" value="BETA-GALACTOSIDASE GANA"/>
    <property type="match status" value="1"/>
</dbReference>
<organism evidence="11 12">
    <name type="scientific">Devosia rhodophyticola</name>
    <dbReference type="NCBI Taxonomy" id="3026423"/>
    <lineage>
        <taxon>Bacteria</taxon>
        <taxon>Pseudomonadati</taxon>
        <taxon>Pseudomonadota</taxon>
        <taxon>Alphaproteobacteria</taxon>
        <taxon>Hyphomicrobiales</taxon>
        <taxon>Devosiaceae</taxon>
        <taxon>Devosia</taxon>
    </lineage>
</organism>
<dbReference type="Gene3D" id="2.60.40.1180">
    <property type="entry name" value="Golgi alpha-mannosidase II"/>
    <property type="match status" value="1"/>
</dbReference>
<dbReference type="Pfam" id="PF08532">
    <property type="entry name" value="Glyco_hydro_42M"/>
    <property type="match status" value="1"/>
</dbReference>
<dbReference type="EMBL" id="CP118247">
    <property type="protein sequence ID" value="WDR06146.1"/>
    <property type="molecule type" value="Genomic_DNA"/>
</dbReference>
<dbReference type="Gene3D" id="3.20.20.80">
    <property type="entry name" value="Glycosidases"/>
    <property type="match status" value="1"/>
</dbReference>
<evidence type="ECO:0000313" key="12">
    <source>
        <dbReference type="Proteomes" id="UP001222118"/>
    </source>
</evidence>
<dbReference type="Proteomes" id="UP001222118">
    <property type="component" value="Chromosome"/>
</dbReference>
<dbReference type="RefSeq" id="WP_282211660.1">
    <property type="nucleotide sequence ID" value="NZ_CP118247.1"/>
</dbReference>
<dbReference type="InterPro" id="IPR029062">
    <property type="entry name" value="Class_I_gatase-like"/>
</dbReference>
<accession>A0ABY7YXU8</accession>
<dbReference type="InterPro" id="IPR013529">
    <property type="entry name" value="Glyco_hydro_42_N"/>
</dbReference>
<proteinExistence type="inferred from homology"/>
<evidence type="ECO:0000256" key="3">
    <source>
        <dbReference type="ARBA" id="ARBA00012756"/>
    </source>
</evidence>
<keyword evidence="12" id="KW-1185">Reference proteome</keyword>
<dbReference type="Gene3D" id="3.40.50.880">
    <property type="match status" value="1"/>
</dbReference>
<comment type="similarity">
    <text evidence="2 8">Belongs to the glycosyl hydrolase 42 family.</text>
</comment>
<keyword evidence="4" id="KW-0479">Metal-binding</keyword>
<evidence type="ECO:0000256" key="6">
    <source>
        <dbReference type="ARBA" id="ARBA00022833"/>
    </source>
</evidence>
<evidence type="ECO:0000256" key="1">
    <source>
        <dbReference type="ARBA" id="ARBA00001412"/>
    </source>
</evidence>
<dbReference type="Pfam" id="PF02449">
    <property type="entry name" value="Glyco_hydro_42"/>
    <property type="match status" value="1"/>
</dbReference>